<proteinExistence type="predicted"/>
<name>A0A1I5EV95_9ACTN</name>
<feature type="compositionally biased region" description="Basic residues" evidence="1">
    <location>
        <begin position="233"/>
        <end position="242"/>
    </location>
</feature>
<protein>
    <submittedName>
        <fullName evidence="2">Uncharacterized protein</fullName>
    </submittedName>
</protein>
<feature type="compositionally biased region" description="Basic residues" evidence="1">
    <location>
        <begin position="206"/>
        <end position="216"/>
    </location>
</feature>
<dbReference type="EMBL" id="FOVH01000004">
    <property type="protein sequence ID" value="SFO15435.1"/>
    <property type="molecule type" value="Genomic_DNA"/>
</dbReference>
<sequence>MLFSYTGGCDTARGARLTSDGPGRLNMDLTGVTEHGECDTPYKNLAMFAVDKAKAPPGGLTLGGTRTGSPDPVSPGKLVAFEKLAAPPPRSARAAEVSQPDQLEGFLKSLPGARLGGGTPGQRGGRRFAFVLSGCAARTAIMMIDEDRLAAEPVGDGITRCEIAEHYAAVFTVEAQNVPPTGSADQSSALSDSAARGPPTRERVSRTHRPRPQRRCRLPCRFSTLAARMPKASTRRRSRGRRMVSPGAGRFGSVDSQAIIGLVRGQSIR</sequence>
<dbReference type="RefSeq" id="WP_075021117.1">
    <property type="nucleotide sequence ID" value="NZ_FOVH01000004.1"/>
</dbReference>
<feature type="region of interest" description="Disordered" evidence="1">
    <location>
        <begin position="178"/>
        <end position="216"/>
    </location>
</feature>
<dbReference type="Proteomes" id="UP000183413">
    <property type="component" value="Unassembled WGS sequence"/>
</dbReference>
<organism evidence="2 3">
    <name type="scientific">Actinomadura madurae</name>
    <dbReference type="NCBI Taxonomy" id="1993"/>
    <lineage>
        <taxon>Bacteria</taxon>
        <taxon>Bacillati</taxon>
        <taxon>Actinomycetota</taxon>
        <taxon>Actinomycetes</taxon>
        <taxon>Streptosporangiales</taxon>
        <taxon>Thermomonosporaceae</taxon>
        <taxon>Actinomadura</taxon>
    </lineage>
</organism>
<keyword evidence="3" id="KW-1185">Reference proteome</keyword>
<feature type="region of interest" description="Disordered" evidence="1">
    <location>
        <begin position="228"/>
        <end position="250"/>
    </location>
</feature>
<reference evidence="2 3" key="1">
    <citation type="submission" date="2016-10" db="EMBL/GenBank/DDBJ databases">
        <authorList>
            <person name="de Groot N.N."/>
        </authorList>
    </citation>
    <scope>NUCLEOTIDE SEQUENCE [LARGE SCALE GENOMIC DNA]</scope>
    <source>
        <strain evidence="2 3">DSM 43067</strain>
    </source>
</reference>
<gene>
    <name evidence="2" type="ORF">SAMN04489713_104304</name>
</gene>
<evidence type="ECO:0000256" key="1">
    <source>
        <dbReference type="SAM" id="MobiDB-lite"/>
    </source>
</evidence>
<feature type="compositionally biased region" description="Low complexity" evidence="1">
    <location>
        <begin position="183"/>
        <end position="195"/>
    </location>
</feature>
<evidence type="ECO:0000313" key="3">
    <source>
        <dbReference type="Proteomes" id="UP000183413"/>
    </source>
</evidence>
<evidence type="ECO:0000313" key="2">
    <source>
        <dbReference type="EMBL" id="SFO15435.1"/>
    </source>
</evidence>
<dbReference type="InParanoid" id="A0A1I5EV95"/>
<dbReference type="AlphaFoldDB" id="A0A1I5EV95"/>
<accession>A0A1I5EV95</accession>